<accession>A0A2K4ZJE2</accession>
<dbReference type="EMBL" id="OFSM01000017">
    <property type="protein sequence ID" value="SOY30522.1"/>
    <property type="molecule type" value="Genomic_DNA"/>
</dbReference>
<dbReference type="AlphaFoldDB" id="A0A2K4ZJE2"/>
<evidence type="ECO:0000313" key="1">
    <source>
        <dbReference type="EMBL" id="SOY30522.1"/>
    </source>
</evidence>
<gene>
    <name evidence="1" type="ORF">AMURIS_03253</name>
</gene>
<name>A0A2K4ZJE2_9FIRM</name>
<protein>
    <submittedName>
        <fullName evidence="1">Uncharacterized protein</fullName>
    </submittedName>
</protein>
<dbReference type="SUPFAM" id="SSF56281">
    <property type="entry name" value="Metallo-hydrolase/oxidoreductase"/>
    <property type="match status" value="1"/>
</dbReference>
<dbReference type="Proteomes" id="UP000236311">
    <property type="component" value="Unassembled WGS sequence"/>
</dbReference>
<dbReference type="Gene3D" id="3.60.15.10">
    <property type="entry name" value="Ribonuclease Z/Hydroxyacylglutathione hydrolase-like"/>
    <property type="match status" value="1"/>
</dbReference>
<proteinExistence type="predicted"/>
<organism evidence="1 2">
    <name type="scientific">Acetatifactor muris</name>
    <dbReference type="NCBI Taxonomy" id="879566"/>
    <lineage>
        <taxon>Bacteria</taxon>
        <taxon>Bacillati</taxon>
        <taxon>Bacillota</taxon>
        <taxon>Clostridia</taxon>
        <taxon>Lachnospirales</taxon>
        <taxon>Lachnospiraceae</taxon>
        <taxon>Acetatifactor</taxon>
    </lineage>
</organism>
<keyword evidence="2" id="KW-1185">Reference proteome</keyword>
<dbReference type="InterPro" id="IPR036866">
    <property type="entry name" value="RibonucZ/Hydroxyglut_hydro"/>
</dbReference>
<reference evidence="1 2" key="1">
    <citation type="submission" date="2018-01" db="EMBL/GenBank/DDBJ databases">
        <authorList>
            <person name="Gaut B.S."/>
            <person name="Morton B.R."/>
            <person name="Clegg M.T."/>
            <person name="Duvall M.R."/>
        </authorList>
    </citation>
    <scope>NUCLEOTIDE SEQUENCE [LARGE SCALE GENOMIC DNA]</scope>
    <source>
        <strain evidence="1">GP69</strain>
    </source>
</reference>
<sequence>MIGGHTLDSSVLYFQMGNDTYCITGDECYFCDNMDKDIPIGISVCGEKNERFIRKAHERGWIPLPFHDAGILKRYDRLTENIVRMC</sequence>
<evidence type="ECO:0000313" key="2">
    <source>
        <dbReference type="Proteomes" id="UP000236311"/>
    </source>
</evidence>